<keyword evidence="8" id="KW-0414">Isoprene biosynthesis</keyword>
<feature type="domain" description="S1 motif" evidence="9">
    <location>
        <begin position="303"/>
        <end position="372"/>
    </location>
</feature>
<dbReference type="EMBL" id="DVMR01000063">
    <property type="protein sequence ID" value="HIU44314.1"/>
    <property type="molecule type" value="Genomic_DNA"/>
</dbReference>
<dbReference type="InterPro" id="IPR003451">
    <property type="entry name" value="LytB/IspH"/>
</dbReference>
<dbReference type="GO" id="GO:0005840">
    <property type="term" value="C:ribosome"/>
    <property type="evidence" value="ECO:0007669"/>
    <property type="project" value="UniProtKB-KW"/>
</dbReference>
<dbReference type="InterPro" id="IPR050437">
    <property type="entry name" value="Ribos_protein_bS1-like"/>
</dbReference>
<comment type="pathway">
    <text evidence="8">Isoprenoid biosynthesis; dimethylallyl diphosphate biosynthesis; dimethylallyl diphosphate from (2E)-4-hydroxy-3-methylbutenyl diphosphate: step 1/1.</text>
</comment>
<feature type="binding site" evidence="8">
    <location>
        <position position="264"/>
    </location>
    <ligand>
        <name>(2E)-4-hydroxy-3-methylbut-2-enyl diphosphate</name>
        <dbReference type="ChEBI" id="CHEBI:128753"/>
    </ligand>
</feature>
<evidence type="ECO:0000256" key="3">
    <source>
        <dbReference type="ARBA" id="ARBA00022723"/>
    </source>
</evidence>
<dbReference type="SUPFAM" id="SSF50249">
    <property type="entry name" value="Nucleic acid-binding proteins"/>
    <property type="match status" value="4"/>
</dbReference>
<keyword evidence="3 8" id="KW-0479">Metal-binding</keyword>
<dbReference type="HAMAP" id="MF_00191">
    <property type="entry name" value="IspH"/>
    <property type="match status" value="1"/>
</dbReference>
<dbReference type="GO" id="GO:0051745">
    <property type="term" value="F:4-hydroxy-3-methylbut-2-enyl diphosphate reductase activity"/>
    <property type="evidence" value="ECO:0007669"/>
    <property type="project" value="UniProtKB-UniRule"/>
</dbReference>
<evidence type="ECO:0000259" key="9">
    <source>
        <dbReference type="PROSITE" id="PS50126"/>
    </source>
</evidence>
<dbReference type="PANTHER" id="PTHR10724">
    <property type="entry name" value="30S RIBOSOMAL PROTEIN S1"/>
    <property type="match status" value="1"/>
</dbReference>
<feature type="binding site" evidence="8">
    <location>
        <position position="73"/>
    </location>
    <ligand>
        <name>isopentenyl diphosphate</name>
        <dbReference type="ChEBI" id="CHEBI:128769"/>
    </ligand>
</feature>
<feature type="binding site" evidence="8">
    <location>
        <position position="40"/>
    </location>
    <ligand>
        <name>isopentenyl diphosphate</name>
        <dbReference type="ChEBI" id="CHEBI:128769"/>
    </ligand>
</feature>
<feature type="binding site" evidence="8">
    <location>
        <position position="12"/>
    </location>
    <ligand>
        <name>[4Fe-4S] cluster</name>
        <dbReference type="ChEBI" id="CHEBI:49883"/>
    </ligand>
</feature>
<dbReference type="NCBIfam" id="NF000907">
    <property type="entry name" value="PRK00087.1"/>
    <property type="match status" value="1"/>
</dbReference>
<dbReference type="GO" id="GO:0046872">
    <property type="term" value="F:metal ion binding"/>
    <property type="evidence" value="ECO:0007669"/>
    <property type="project" value="UniProtKB-KW"/>
</dbReference>
<dbReference type="Gene3D" id="2.40.50.140">
    <property type="entry name" value="Nucleic acid-binding proteins"/>
    <property type="match status" value="3"/>
</dbReference>
<dbReference type="InterPro" id="IPR035104">
    <property type="entry name" value="Ribosomal_protein_S1-like"/>
</dbReference>
<dbReference type="PRINTS" id="PR00681">
    <property type="entry name" value="RIBOSOMALS1"/>
</dbReference>
<dbReference type="NCBIfam" id="NF005208">
    <property type="entry name" value="PRK06676.1"/>
    <property type="match status" value="1"/>
</dbReference>
<keyword evidence="5 8" id="KW-0408">Iron</keyword>
<feature type="binding site" evidence="8">
    <location>
        <position position="164"/>
    </location>
    <ligand>
        <name>(2E)-4-hydroxy-3-methylbut-2-enyl diphosphate</name>
        <dbReference type="ChEBI" id="CHEBI:128753"/>
    </ligand>
</feature>
<dbReference type="GO" id="GO:0003735">
    <property type="term" value="F:structural constituent of ribosome"/>
    <property type="evidence" value="ECO:0007669"/>
    <property type="project" value="TreeGrafter"/>
</dbReference>
<dbReference type="EC" id="1.17.7.4" evidence="8"/>
<comment type="similarity">
    <text evidence="8">Belongs to the IspH family.</text>
</comment>
<feature type="binding site" evidence="8">
    <location>
        <position position="73"/>
    </location>
    <ligand>
        <name>dimethylallyl diphosphate</name>
        <dbReference type="ChEBI" id="CHEBI:57623"/>
    </ligand>
</feature>
<dbReference type="GO" id="GO:0051539">
    <property type="term" value="F:4 iron, 4 sulfur cluster binding"/>
    <property type="evidence" value="ECO:0007669"/>
    <property type="project" value="UniProtKB-UniRule"/>
</dbReference>
<comment type="cofactor">
    <cofactor evidence="8">
        <name>[4Fe-4S] cluster</name>
        <dbReference type="ChEBI" id="CHEBI:49883"/>
    </cofactor>
    <text evidence="8">Binds 1 [4Fe-4S] cluster per subunit.</text>
</comment>
<dbReference type="AlphaFoldDB" id="A0A9D1S0N3"/>
<keyword evidence="4 10" id="KW-0689">Ribosomal protein</keyword>
<feature type="binding site" evidence="8">
    <location>
        <position position="40"/>
    </location>
    <ligand>
        <name>dimethylallyl diphosphate</name>
        <dbReference type="ChEBI" id="CHEBI:57623"/>
    </ligand>
</feature>
<dbReference type="Pfam" id="PF00575">
    <property type="entry name" value="S1"/>
    <property type="match status" value="4"/>
</dbReference>
<dbReference type="CDD" id="cd05687">
    <property type="entry name" value="S1_RPS1_repeat_ec1_hs1"/>
    <property type="match status" value="1"/>
</dbReference>
<dbReference type="CDD" id="cd13944">
    <property type="entry name" value="lytB_ispH"/>
    <property type="match status" value="1"/>
</dbReference>
<dbReference type="GO" id="GO:0019288">
    <property type="term" value="P:isopentenyl diphosphate biosynthetic process, methylerythritol 4-phosphate pathway"/>
    <property type="evidence" value="ECO:0007669"/>
    <property type="project" value="UniProtKB-UniRule"/>
</dbReference>
<comment type="catalytic activity">
    <reaction evidence="8">
        <text>dimethylallyl diphosphate + 2 oxidized [2Fe-2S]-[ferredoxin] + H2O = (2E)-4-hydroxy-3-methylbut-2-enyl diphosphate + 2 reduced [2Fe-2S]-[ferredoxin] + 2 H(+)</text>
        <dbReference type="Rhea" id="RHEA:24825"/>
        <dbReference type="Rhea" id="RHEA-COMP:10000"/>
        <dbReference type="Rhea" id="RHEA-COMP:10001"/>
        <dbReference type="ChEBI" id="CHEBI:15377"/>
        <dbReference type="ChEBI" id="CHEBI:15378"/>
        <dbReference type="ChEBI" id="CHEBI:33737"/>
        <dbReference type="ChEBI" id="CHEBI:33738"/>
        <dbReference type="ChEBI" id="CHEBI:57623"/>
        <dbReference type="ChEBI" id="CHEBI:128753"/>
        <dbReference type="EC" id="1.17.7.4"/>
    </reaction>
</comment>
<feature type="binding site" evidence="8">
    <location>
        <position position="220"/>
    </location>
    <ligand>
        <name>isopentenyl diphosphate</name>
        <dbReference type="ChEBI" id="CHEBI:128769"/>
    </ligand>
</feature>
<dbReference type="Gene3D" id="3.40.1010.20">
    <property type="entry name" value="4-hydroxy-3-methylbut-2-enyl diphosphate reductase, catalytic domain"/>
    <property type="match status" value="2"/>
</dbReference>
<dbReference type="GO" id="GO:0003729">
    <property type="term" value="F:mRNA binding"/>
    <property type="evidence" value="ECO:0007669"/>
    <property type="project" value="UniProtKB-ARBA"/>
</dbReference>
<evidence type="ECO:0000256" key="1">
    <source>
        <dbReference type="ARBA" id="ARBA00006767"/>
    </source>
</evidence>
<dbReference type="GO" id="GO:0016114">
    <property type="term" value="P:terpenoid biosynthetic process"/>
    <property type="evidence" value="ECO:0007669"/>
    <property type="project" value="UniProtKB-UniRule"/>
</dbReference>
<gene>
    <name evidence="8" type="primary">ispH</name>
    <name evidence="10" type="ORF">IAB67_08480</name>
</gene>
<evidence type="ECO:0000256" key="8">
    <source>
        <dbReference type="HAMAP-Rule" id="MF_00191"/>
    </source>
</evidence>
<feature type="active site" description="Proton donor" evidence="8">
    <location>
        <position position="125"/>
    </location>
</feature>
<feature type="binding site" evidence="8">
    <location>
        <position position="222"/>
    </location>
    <ligand>
        <name>(2E)-4-hydroxy-3-methylbut-2-enyl diphosphate</name>
        <dbReference type="ChEBI" id="CHEBI:128753"/>
    </ligand>
</feature>
<dbReference type="NCBIfam" id="TIGR00216">
    <property type="entry name" value="ispH_lytB"/>
    <property type="match status" value="1"/>
</dbReference>
<feature type="binding site" evidence="8">
    <location>
        <position position="221"/>
    </location>
    <ligand>
        <name>(2E)-4-hydroxy-3-methylbut-2-enyl diphosphate</name>
        <dbReference type="ChEBI" id="CHEBI:128753"/>
    </ligand>
</feature>
<feature type="domain" description="S1 motif" evidence="9">
    <location>
        <begin position="477"/>
        <end position="545"/>
    </location>
</feature>
<feature type="binding site" evidence="8">
    <location>
        <position position="123"/>
    </location>
    <ligand>
        <name>dimethylallyl diphosphate</name>
        <dbReference type="ChEBI" id="CHEBI:57623"/>
    </ligand>
</feature>
<evidence type="ECO:0000256" key="5">
    <source>
        <dbReference type="ARBA" id="ARBA00023004"/>
    </source>
</evidence>
<feature type="binding site" evidence="8">
    <location>
        <position position="192"/>
    </location>
    <ligand>
        <name>[4Fe-4S] cluster</name>
        <dbReference type="ChEBI" id="CHEBI:49883"/>
    </ligand>
</feature>
<dbReference type="InterPro" id="IPR003029">
    <property type="entry name" value="S1_domain"/>
</dbReference>
<comment type="catalytic activity">
    <reaction evidence="8">
        <text>isopentenyl diphosphate + 2 oxidized [2Fe-2S]-[ferredoxin] + H2O = (2E)-4-hydroxy-3-methylbut-2-enyl diphosphate + 2 reduced [2Fe-2S]-[ferredoxin] + 2 H(+)</text>
        <dbReference type="Rhea" id="RHEA:24488"/>
        <dbReference type="Rhea" id="RHEA-COMP:10000"/>
        <dbReference type="Rhea" id="RHEA-COMP:10001"/>
        <dbReference type="ChEBI" id="CHEBI:15377"/>
        <dbReference type="ChEBI" id="CHEBI:15378"/>
        <dbReference type="ChEBI" id="CHEBI:33737"/>
        <dbReference type="ChEBI" id="CHEBI:33738"/>
        <dbReference type="ChEBI" id="CHEBI:128753"/>
        <dbReference type="ChEBI" id="CHEBI:128769"/>
        <dbReference type="EC" id="1.17.7.4"/>
    </reaction>
</comment>
<feature type="binding site" evidence="8">
    <location>
        <position position="73"/>
    </location>
    <ligand>
        <name>(2E)-4-hydroxy-3-methylbut-2-enyl diphosphate</name>
        <dbReference type="ChEBI" id="CHEBI:128753"/>
    </ligand>
</feature>
<feature type="binding site" evidence="8">
    <location>
        <position position="222"/>
    </location>
    <ligand>
        <name>isopentenyl diphosphate</name>
        <dbReference type="ChEBI" id="CHEBI:128769"/>
    </ligand>
</feature>
<dbReference type="Gene3D" id="3.40.50.11270">
    <property type="match status" value="1"/>
</dbReference>
<protein>
    <recommendedName>
        <fullName evidence="8">4-hydroxy-3-methylbut-2-enyl diphosphate reductase</fullName>
        <shortName evidence="8">HMBPP reductase</shortName>
        <ecNumber evidence="8">1.17.7.4</ecNumber>
    </recommendedName>
</protein>
<feature type="binding site" evidence="8">
    <location>
        <position position="222"/>
    </location>
    <ligand>
        <name>dimethylallyl diphosphate</name>
        <dbReference type="ChEBI" id="CHEBI:57623"/>
    </ligand>
</feature>
<evidence type="ECO:0000256" key="2">
    <source>
        <dbReference type="ARBA" id="ARBA00022485"/>
    </source>
</evidence>
<dbReference type="Proteomes" id="UP000824073">
    <property type="component" value="Unassembled WGS sequence"/>
</dbReference>
<feature type="binding site" evidence="8">
    <location>
        <position position="123"/>
    </location>
    <ligand>
        <name>(2E)-4-hydroxy-3-methylbut-2-enyl diphosphate</name>
        <dbReference type="ChEBI" id="CHEBI:128753"/>
    </ligand>
</feature>
<dbReference type="GO" id="GO:0050992">
    <property type="term" value="P:dimethylallyl diphosphate biosynthetic process"/>
    <property type="evidence" value="ECO:0007669"/>
    <property type="project" value="UniProtKB-UniRule"/>
</dbReference>
<feature type="binding site" evidence="8">
    <location>
        <position position="123"/>
    </location>
    <ligand>
        <name>isopentenyl diphosphate</name>
        <dbReference type="ChEBI" id="CHEBI:128769"/>
    </ligand>
</feature>
<feature type="binding site" evidence="8">
    <location>
        <position position="220"/>
    </location>
    <ligand>
        <name>dimethylallyl diphosphate</name>
        <dbReference type="ChEBI" id="CHEBI:57623"/>
    </ligand>
</feature>
<keyword evidence="8 10" id="KW-0560">Oxidoreductase</keyword>
<dbReference type="SMART" id="SM00316">
    <property type="entry name" value="S1"/>
    <property type="match status" value="4"/>
</dbReference>
<dbReference type="PANTHER" id="PTHR10724:SF7">
    <property type="entry name" value="SMALL RIBOSOMAL SUBUNIT PROTEIN BS1C"/>
    <property type="match status" value="1"/>
</dbReference>
<dbReference type="PROSITE" id="PS50126">
    <property type="entry name" value="S1"/>
    <property type="match status" value="3"/>
</dbReference>
<dbReference type="CDD" id="cd05688">
    <property type="entry name" value="S1_RPS1_repeat_ec3"/>
    <property type="match status" value="1"/>
</dbReference>
<dbReference type="GO" id="GO:0006412">
    <property type="term" value="P:translation"/>
    <property type="evidence" value="ECO:0007669"/>
    <property type="project" value="TreeGrafter"/>
</dbReference>
<comment type="function">
    <text evidence="8">Catalyzes the conversion of 1-hydroxy-2-methyl-2-(E)-butenyl 4-diphosphate (HMBPP) into a mixture of isopentenyl diphosphate (IPP) and dimethylallyl diphosphate (DMAPP). Acts in the terminal step of the DOXP/MEP pathway for isoprenoid precursor biosynthesis.</text>
</comment>
<feature type="domain" description="S1 motif" evidence="9">
    <location>
        <begin position="562"/>
        <end position="631"/>
    </location>
</feature>
<evidence type="ECO:0000313" key="11">
    <source>
        <dbReference type="Proteomes" id="UP000824073"/>
    </source>
</evidence>
<feature type="binding site" evidence="8">
    <location>
        <position position="264"/>
    </location>
    <ligand>
        <name>isopentenyl diphosphate</name>
        <dbReference type="ChEBI" id="CHEBI:128769"/>
    </ligand>
</feature>
<reference evidence="10" key="1">
    <citation type="submission" date="2020-10" db="EMBL/GenBank/DDBJ databases">
        <authorList>
            <person name="Gilroy R."/>
        </authorList>
    </citation>
    <scope>NUCLEOTIDE SEQUENCE</scope>
    <source>
        <strain evidence="10">CHK191-8634</strain>
    </source>
</reference>
<feature type="binding site" evidence="8">
    <location>
        <position position="264"/>
    </location>
    <ligand>
        <name>dimethylallyl diphosphate</name>
        <dbReference type="ChEBI" id="CHEBI:57623"/>
    </ligand>
</feature>
<comment type="caution">
    <text evidence="10">The sequence shown here is derived from an EMBL/GenBank/DDBJ whole genome shotgun (WGS) entry which is preliminary data.</text>
</comment>
<keyword evidence="6 8" id="KW-0411">Iron-sulfur</keyword>
<evidence type="ECO:0000256" key="7">
    <source>
        <dbReference type="ARBA" id="ARBA00023274"/>
    </source>
</evidence>
<feature type="binding site" evidence="8">
    <location>
        <position position="40"/>
    </location>
    <ligand>
        <name>(2E)-4-hydroxy-3-methylbut-2-enyl diphosphate</name>
        <dbReference type="ChEBI" id="CHEBI:128753"/>
    </ligand>
</feature>
<evidence type="ECO:0000256" key="6">
    <source>
        <dbReference type="ARBA" id="ARBA00023014"/>
    </source>
</evidence>
<dbReference type="GO" id="GO:0005737">
    <property type="term" value="C:cytoplasm"/>
    <property type="evidence" value="ECO:0007669"/>
    <property type="project" value="UniProtKB-ARBA"/>
</dbReference>
<reference evidence="10" key="2">
    <citation type="journal article" date="2021" name="PeerJ">
        <title>Extensive microbial diversity within the chicken gut microbiome revealed by metagenomics and culture.</title>
        <authorList>
            <person name="Gilroy R."/>
            <person name="Ravi A."/>
            <person name="Getino M."/>
            <person name="Pursley I."/>
            <person name="Horton D.L."/>
            <person name="Alikhan N.F."/>
            <person name="Baker D."/>
            <person name="Gharbi K."/>
            <person name="Hall N."/>
            <person name="Watson M."/>
            <person name="Adriaenssens E.M."/>
            <person name="Foster-Nyarko E."/>
            <person name="Jarju S."/>
            <person name="Secka A."/>
            <person name="Antonio M."/>
            <person name="Oren A."/>
            <person name="Chaudhuri R.R."/>
            <person name="La Ragione R."/>
            <person name="Hildebrand F."/>
            <person name="Pallen M.J."/>
        </authorList>
    </citation>
    <scope>NUCLEOTIDE SEQUENCE</scope>
    <source>
        <strain evidence="10">CHK191-8634</strain>
    </source>
</reference>
<keyword evidence="7" id="KW-0687">Ribonucleoprotein</keyword>
<dbReference type="FunFam" id="2.40.50.140:FF:000051">
    <property type="entry name" value="RNA-binding transcriptional accessory protein"/>
    <property type="match status" value="1"/>
</dbReference>
<comment type="similarity">
    <text evidence="1">Belongs to the bacterial ribosomal protein bS1 family.</text>
</comment>
<dbReference type="CDD" id="cd04465">
    <property type="entry name" value="S1_RPS1_repeat_ec2_hs2"/>
    <property type="match status" value="1"/>
</dbReference>
<dbReference type="Pfam" id="PF02401">
    <property type="entry name" value="LYTB"/>
    <property type="match status" value="1"/>
</dbReference>
<organism evidence="10 11">
    <name type="scientific">Candidatus Ventrousia excrementavium</name>
    <dbReference type="NCBI Taxonomy" id="2840961"/>
    <lineage>
        <taxon>Bacteria</taxon>
        <taxon>Bacillati</taxon>
        <taxon>Bacillota</taxon>
        <taxon>Clostridia</taxon>
        <taxon>Eubacteriales</taxon>
        <taxon>Clostridiaceae</taxon>
        <taxon>Clostridiaceae incertae sedis</taxon>
        <taxon>Candidatus Ventrousia</taxon>
    </lineage>
</organism>
<keyword evidence="2 8" id="KW-0004">4Fe-4S</keyword>
<feature type="binding site" evidence="8">
    <location>
        <position position="220"/>
    </location>
    <ligand>
        <name>(2E)-4-hydroxy-3-methylbut-2-enyl diphosphate</name>
        <dbReference type="ChEBI" id="CHEBI:128753"/>
    </ligand>
</feature>
<sequence length="651" mass="71703">MTVTVGSKAGYCYGVRRAIEAALEESKTTGALFSAGPIIHNKQVIAELERRGVHAVSSADEVPAGARVIIRAHGLPPQDIKAFADKGCTLIDATCPNVAQIHRIVERESAAGRRVLVIGKHGHPEVLAIAARAGNDVLVVETQQELDEACHILSKIPIAVVVQTTFQRKIYDLFVNKLKNTCHDPLFFDTICKATDERQDEAYRFASKSDAVVVIGDRQSSNTKSLFELCRSVCPRTVQIESADELSSALLDGARSVFVTAGASTPDLIIKEVSSKMSDEIKTNETESFEELLEQSLKTLHTGEKVKGVITQINNTDIHVDLGVKQAGYIPMTELSDDPEFNLADSIHIGDEIEAYVLRVNDVEGLVMLSKKRLDTVKNWERLEQAVESKEPLTGIINDQNKGGVVANVLGIRVFIPASQTGLPRDASFDPLMKTTQKIRITEVNRQRRRVVGSIKALLVEQRREAANKIWETIEVGKKYTGTVKSFTSYGAFVDIGGVDGMVHISELSWNRVKHPSDVLKIGQQVEVYVIALDPEKRKISLGYRLPEDNPWTKFEDTYKVGDVAPVKIVKFMPFGAFAEVMPGVDGLIHISQIADRRIGRPDEVLTIGETVDAKIIEIDNEKKKISLSIRALLDPTVETVAEETEENPEA</sequence>
<dbReference type="InterPro" id="IPR012340">
    <property type="entry name" value="NA-bd_OB-fold"/>
</dbReference>
<feature type="binding site" evidence="8">
    <location>
        <position position="221"/>
    </location>
    <ligand>
        <name>isopentenyl diphosphate</name>
        <dbReference type="ChEBI" id="CHEBI:128769"/>
    </ligand>
</feature>
<feature type="binding site" evidence="8">
    <location>
        <position position="221"/>
    </location>
    <ligand>
        <name>dimethylallyl diphosphate</name>
        <dbReference type="ChEBI" id="CHEBI:57623"/>
    </ligand>
</feature>
<evidence type="ECO:0000256" key="4">
    <source>
        <dbReference type="ARBA" id="ARBA00022980"/>
    </source>
</evidence>
<feature type="binding site" evidence="8">
    <location>
        <position position="95"/>
    </location>
    <ligand>
        <name>[4Fe-4S] cluster</name>
        <dbReference type="ChEBI" id="CHEBI:49883"/>
    </ligand>
</feature>
<proteinExistence type="inferred from homology"/>
<accession>A0A9D1S0N3</accession>
<comment type="pathway">
    <text evidence="8">Isoprenoid biosynthesis; isopentenyl diphosphate biosynthesis via DXP pathway; isopentenyl diphosphate from 1-deoxy-D-xylulose 5-phosphate: step 6/6.</text>
</comment>
<name>A0A9D1S0N3_9CLOT</name>
<evidence type="ECO:0000313" key="10">
    <source>
        <dbReference type="EMBL" id="HIU44314.1"/>
    </source>
</evidence>